<dbReference type="InterPro" id="IPR056042">
    <property type="entry name" value="DUF7625"/>
</dbReference>
<dbReference type="GO" id="GO:0005777">
    <property type="term" value="C:peroxisome"/>
    <property type="evidence" value="ECO:0007669"/>
    <property type="project" value="InterPro"/>
</dbReference>
<dbReference type="Proteomes" id="UP000594638">
    <property type="component" value="Unassembled WGS sequence"/>
</dbReference>
<dbReference type="EMBL" id="CACTIH010003633">
    <property type="protein sequence ID" value="CAA2979720.1"/>
    <property type="molecule type" value="Genomic_DNA"/>
</dbReference>
<evidence type="ECO:0000259" key="4">
    <source>
        <dbReference type="Pfam" id="PF24620"/>
    </source>
</evidence>
<protein>
    <recommendedName>
        <fullName evidence="7">NYN domain-containing protein</fullName>
    </recommendedName>
</protein>
<evidence type="ECO:0000256" key="1">
    <source>
        <dbReference type="SAM" id="MobiDB-lite"/>
    </source>
</evidence>
<feature type="domain" description="DUF7625" evidence="4">
    <location>
        <begin position="446"/>
        <end position="538"/>
    </location>
</feature>
<feature type="domain" description="NYN" evidence="2">
    <location>
        <begin position="23"/>
        <end position="158"/>
    </location>
</feature>
<dbReference type="AlphaFoldDB" id="A0A8S0RKL4"/>
<dbReference type="Gene3D" id="3.40.50.1010">
    <property type="entry name" value="5'-nuclease"/>
    <property type="match status" value="1"/>
</dbReference>
<feature type="region of interest" description="Disordered" evidence="1">
    <location>
        <begin position="240"/>
        <end position="264"/>
    </location>
</feature>
<sequence>MRSLLGDLQRTVDRAEPQYTTAKTSVWWDIENCQVPRGCDPYAIAQNISSALVNKNYCGPVSISAYGDTTRIPTSVQQALSSTGIALNHVPAGVKYASDKKILVDMLFWAVDNPAPANYLLISGDGDFSNALHQLSMRRYNILLVQPLKASVALVSAAKCVWDWMSLVYGEFPFRSREHSADTNASRYEIMRTSVSGNIPRKNLAYTNAGSLSLGGQKFSSSGRITDNFKMVYVPKKLNQPNITRPSSLPVRNQESKDRQDSHQPVALEKLFKTAPHEFFLNYVASSTSTPNLFPGNLDPLASDSSDHKPSLCYQLIHPKPAFVPDKLFSSNSHSSTSQSVSLRSDDTAVSTLLFAKRTEIGRLSIADYPKILQSEPTVDQYNIESRNTSLALLNRNNVHTYDCKPMSKLIFCDNQNLLSLHSDNPFPSHSSVEAKNMPGNGVWGSQGLQSPSEDVQGFVDVVFHALNTLKIEKIVPTEANIIDCICYGNPKYRNTDVKMALNYALEQQLIIKQHLGELELYLPRNERLWSCENPLGCNIEKYSEATWVAIQKFITSSTGSMAMIASECRYEAALLLKNSCLKAFSLGEVIQMLNMIITMKRWIRHAHVGWQPITITLGEANNDTDNGI</sequence>
<evidence type="ECO:0000259" key="3">
    <source>
        <dbReference type="Pfam" id="PF14418"/>
    </source>
</evidence>
<gene>
    <name evidence="5" type="ORF">OLEA9_A034107</name>
</gene>
<name>A0A8S0RKL4_OLEEU</name>
<keyword evidence="6" id="KW-1185">Reference proteome</keyword>
<feature type="domain" description="OST-HTH associated" evidence="3">
    <location>
        <begin position="565"/>
        <end position="623"/>
    </location>
</feature>
<evidence type="ECO:0008006" key="7">
    <source>
        <dbReference type="Google" id="ProtNLM"/>
    </source>
</evidence>
<evidence type="ECO:0000313" key="5">
    <source>
        <dbReference type="EMBL" id="CAA2979720.1"/>
    </source>
</evidence>
<feature type="compositionally biased region" description="Polar residues" evidence="1">
    <location>
        <begin position="240"/>
        <end position="253"/>
    </location>
</feature>
<dbReference type="Gramene" id="OE9A034107T1">
    <property type="protein sequence ID" value="OE9A034107C1"/>
    <property type="gene ID" value="OE9A034107"/>
</dbReference>
<accession>A0A8S0RKL4</accession>
<dbReference type="PANTHER" id="PTHR14379">
    <property type="entry name" value="LIMKAIN B LKAP"/>
    <property type="match status" value="1"/>
</dbReference>
<comment type="caution">
    <text evidence="5">The sequence shown here is derived from an EMBL/GenBank/DDBJ whole genome shotgun (WGS) entry which is preliminary data.</text>
</comment>
<reference evidence="5 6" key="1">
    <citation type="submission" date="2019-12" db="EMBL/GenBank/DDBJ databases">
        <authorList>
            <person name="Alioto T."/>
            <person name="Alioto T."/>
            <person name="Gomez Garrido J."/>
        </authorList>
    </citation>
    <scope>NUCLEOTIDE SEQUENCE [LARGE SCALE GENOMIC DNA]</scope>
</reference>
<dbReference type="GO" id="GO:0010468">
    <property type="term" value="P:regulation of gene expression"/>
    <property type="evidence" value="ECO:0007669"/>
    <property type="project" value="InterPro"/>
</dbReference>
<dbReference type="PANTHER" id="PTHR14379:SF90">
    <property type="entry name" value="EMB|CAB71880.1-RELATED"/>
    <property type="match status" value="1"/>
</dbReference>
<dbReference type="InterPro" id="IPR021139">
    <property type="entry name" value="NYN"/>
</dbReference>
<proteinExistence type="predicted"/>
<evidence type="ECO:0000259" key="2">
    <source>
        <dbReference type="Pfam" id="PF01936"/>
    </source>
</evidence>
<dbReference type="Pfam" id="PF14418">
    <property type="entry name" value="OHA"/>
    <property type="match status" value="1"/>
</dbReference>
<dbReference type="InterPro" id="IPR025677">
    <property type="entry name" value="OST-HTH-assoc_dom"/>
</dbReference>
<dbReference type="CDD" id="cd10910">
    <property type="entry name" value="PIN_limkain_b1_N_like"/>
    <property type="match status" value="1"/>
</dbReference>
<dbReference type="GO" id="GO:0004540">
    <property type="term" value="F:RNA nuclease activity"/>
    <property type="evidence" value="ECO:0007669"/>
    <property type="project" value="InterPro"/>
</dbReference>
<dbReference type="InterPro" id="IPR024768">
    <property type="entry name" value="Marf1"/>
</dbReference>
<dbReference type="Pfam" id="PF24620">
    <property type="entry name" value="DUF7625"/>
    <property type="match status" value="1"/>
</dbReference>
<evidence type="ECO:0000313" key="6">
    <source>
        <dbReference type="Proteomes" id="UP000594638"/>
    </source>
</evidence>
<dbReference type="OrthoDB" id="549353at2759"/>
<dbReference type="Pfam" id="PF01936">
    <property type="entry name" value="NYN"/>
    <property type="match status" value="1"/>
</dbReference>
<organism evidence="5 6">
    <name type="scientific">Olea europaea subsp. europaea</name>
    <dbReference type="NCBI Taxonomy" id="158383"/>
    <lineage>
        <taxon>Eukaryota</taxon>
        <taxon>Viridiplantae</taxon>
        <taxon>Streptophyta</taxon>
        <taxon>Embryophyta</taxon>
        <taxon>Tracheophyta</taxon>
        <taxon>Spermatophyta</taxon>
        <taxon>Magnoliopsida</taxon>
        <taxon>eudicotyledons</taxon>
        <taxon>Gunneridae</taxon>
        <taxon>Pentapetalae</taxon>
        <taxon>asterids</taxon>
        <taxon>lamiids</taxon>
        <taxon>Lamiales</taxon>
        <taxon>Oleaceae</taxon>
        <taxon>Oleeae</taxon>
        <taxon>Olea</taxon>
    </lineage>
</organism>